<evidence type="ECO:0000313" key="2">
    <source>
        <dbReference type="Proteomes" id="UP001176940"/>
    </source>
</evidence>
<accession>A0ABN9LQB5</accession>
<reference evidence="1" key="1">
    <citation type="submission" date="2023-07" db="EMBL/GenBank/DDBJ databases">
        <authorList>
            <person name="Stuckert A."/>
        </authorList>
    </citation>
    <scope>NUCLEOTIDE SEQUENCE</scope>
</reference>
<sequence length="94" mass="10312">MLWTAVTWRALSIPVSKPVLPLGSWACLLLSSAMTMISIYDTCHRPSAPNVSDAIIATAHYNHVSVVLSGVIRLECNNYMTSCFSVSDMTRSLH</sequence>
<organism evidence="1 2">
    <name type="scientific">Ranitomeya imitator</name>
    <name type="common">mimic poison frog</name>
    <dbReference type="NCBI Taxonomy" id="111125"/>
    <lineage>
        <taxon>Eukaryota</taxon>
        <taxon>Metazoa</taxon>
        <taxon>Chordata</taxon>
        <taxon>Craniata</taxon>
        <taxon>Vertebrata</taxon>
        <taxon>Euteleostomi</taxon>
        <taxon>Amphibia</taxon>
        <taxon>Batrachia</taxon>
        <taxon>Anura</taxon>
        <taxon>Neobatrachia</taxon>
        <taxon>Hyloidea</taxon>
        <taxon>Dendrobatidae</taxon>
        <taxon>Dendrobatinae</taxon>
        <taxon>Ranitomeya</taxon>
    </lineage>
</organism>
<gene>
    <name evidence="1" type="ORF">RIMI_LOCUS10928390</name>
</gene>
<protein>
    <recommendedName>
        <fullName evidence="3">Secreted protein</fullName>
    </recommendedName>
</protein>
<proteinExistence type="predicted"/>
<comment type="caution">
    <text evidence="1">The sequence shown here is derived from an EMBL/GenBank/DDBJ whole genome shotgun (WGS) entry which is preliminary data.</text>
</comment>
<keyword evidence="2" id="KW-1185">Reference proteome</keyword>
<dbReference type="EMBL" id="CAUEEQ010024153">
    <property type="protein sequence ID" value="CAJ0945508.1"/>
    <property type="molecule type" value="Genomic_DNA"/>
</dbReference>
<evidence type="ECO:0000313" key="1">
    <source>
        <dbReference type="EMBL" id="CAJ0945508.1"/>
    </source>
</evidence>
<dbReference type="Proteomes" id="UP001176940">
    <property type="component" value="Unassembled WGS sequence"/>
</dbReference>
<evidence type="ECO:0008006" key="3">
    <source>
        <dbReference type="Google" id="ProtNLM"/>
    </source>
</evidence>
<name>A0ABN9LQB5_9NEOB</name>